<dbReference type="Pfam" id="PF02525">
    <property type="entry name" value="Flavodoxin_2"/>
    <property type="match status" value="1"/>
</dbReference>
<evidence type="ECO:0000313" key="4">
    <source>
        <dbReference type="EMBL" id="AJP74376.1"/>
    </source>
</evidence>
<dbReference type="Proteomes" id="UP000032300">
    <property type="component" value="Chromosome"/>
</dbReference>
<organism evidence="4 5">
    <name type="scientific">Sphingomonas hengshuiensis</name>
    <dbReference type="NCBI Taxonomy" id="1609977"/>
    <lineage>
        <taxon>Bacteria</taxon>
        <taxon>Pseudomonadati</taxon>
        <taxon>Pseudomonadota</taxon>
        <taxon>Alphaproteobacteria</taxon>
        <taxon>Sphingomonadales</taxon>
        <taxon>Sphingomonadaceae</taxon>
        <taxon>Sphingomonas</taxon>
    </lineage>
</organism>
<reference evidence="4 5" key="1">
    <citation type="journal article" date="2015" name="Int. J. Syst. Evol. Microbiol.">
        <title>Sphingomonas hengshuiensis sp. nov., isolated from lake wetland.</title>
        <authorList>
            <person name="Wei S."/>
            <person name="Wang T."/>
            <person name="Liu H."/>
            <person name="Zhang C."/>
            <person name="Guo J."/>
            <person name="Wang Q."/>
            <person name="Liang K."/>
            <person name="Zhang Z."/>
        </authorList>
    </citation>
    <scope>NUCLEOTIDE SEQUENCE [LARGE SCALE GENOMIC DNA]</scope>
    <source>
        <strain evidence="4 5">WHSC-8</strain>
    </source>
</reference>
<dbReference type="PANTHER" id="PTHR10204">
    <property type="entry name" value="NAD P H OXIDOREDUCTASE-RELATED"/>
    <property type="match status" value="1"/>
</dbReference>
<protein>
    <recommendedName>
        <fullName evidence="3">Flavodoxin-like fold domain-containing protein</fullName>
    </recommendedName>
</protein>
<dbReference type="KEGG" id="sphi:TS85_08490"/>
<feature type="domain" description="Flavodoxin-like fold" evidence="3">
    <location>
        <begin position="4"/>
        <end position="166"/>
    </location>
</feature>
<gene>
    <name evidence="4" type="ORF">TS85_08490</name>
</gene>
<dbReference type="SUPFAM" id="SSF52218">
    <property type="entry name" value="Flavoproteins"/>
    <property type="match status" value="1"/>
</dbReference>
<dbReference type="GO" id="GO:0003955">
    <property type="term" value="F:NAD(P)H dehydrogenase (quinone) activity"/>
    <property type="evidence" value="ECO:0007669"/>
    <property type="project" value="TreeGrafter"/>
</dbReference>
<dbReference type="GO" id="GO:0005829">
    <property type="term" value="C:cytosol"/>
    <property type="evidence" value="ECO:0007669"/>
    <property type="project" value="TreeGrafter"/>
</dbReference>
<sequence>MTRRIAILDGHPDPDRARYVHALADAYAQGAAEAGHAVRRIELSTLDFPILRSQREWRAAPPPAIAAALETIVWAEHLVILYPLWLGDVPALLKAFLEQVARPGFAIADGPTGPKGLLKGRTAHIVVTMGMPGFVYRLYYRAHSLKSLRRNVLKLAGIGPVTDSVIGMVEGGEKGRALWLVRMRDFGAIGS</sequence>
<reference evidence="4 5" key="2">
    <citation type="submission" date="2015-02" db="EMBL/GenBank/DDBJ databases">
        <title>The complete genome of Sphingomonas hengshuiensis sp. WHSC-8 isolated from soil of Hengshui Lake.</title>
        <authorList>
            <person name="Wei S."/>
            <person name="Guo J."/>
            <person name="Su C."/>
            <person name="Wu R."/>
            <person name="Zhang Z."/>
            <person name="Liang K."/>
            <person name="Li H."/>
            <person name="Wang T."/>
            <person name="Liu H."/>
            <person name="Zhang C."/>
            <person name="Li Z."/>
            <person name="Wang Q."/>
            <person name="Meng J."/>
        </authorList>
    </citation>
    <scope>NUCLEOTIDE SEQUENCE [LARGE SCALE GENOMIC DNA]</scope>
    <source>
        <strain evidence="4 5">WHSC-8</strain>
    </source>
</reference>
<dbReference type="InterPro" id="IPR051545">
    <property type="entry name" value="NAD(P)H_dehydrogenase_qn"/>
</dbReference>
<accession>A0A7U5BFL8</accession>
<dbReference type="Gene3D" id="3.40.50.360">
    <property type="match status" value="1"/>
</dbReference>
<comment type="similarity">
    <text evidence="1">Belongs to the NAD(P)H dehydrogenase (quinone) family.</text>
</comment>
<keyword evidence="2" id="KW-0560">Oxidoreductase</keyword>
<dbReference type="EMBL" id="CP010836">
    <property type="protein sequence ID" value="AJP74376.1"/>
    <property type="molecule type" value="Genomic_DNA"/>
</dbReference>
<dbReference type="PANTHER" id="PTHR10204:SF34">
    <property type="entry name" value="NAD(P)H DEHYDROGENASE [QUINONE] 1 ISOFORM 1"/>
    <property type="match status" value="1"/>
</dbReference>
<evidence type="ECO:0000259" key="3">
    <source>
        <dbReference type="Pfam" id="PF02525"/>
    </source>
</evidence>
<dbReference type="InterPro" id="IPR029039">
    <property type="entry name" value="Flavoprotein-like_sf"/>
</dbReference>
<evidence type="ECO:0000313" key="5">
    <source>
        <dbReference type="Proteomes" id="UP000032300"/>
    </source>
</evidence>
<name>A0A7U5BFL8_9SPHN</name>
<keyword evidence="5" id="KW-1185">Reference proteome</keyword>
<evidence type="ECO:0000256" key="2">
    <source>
        <dbReference type="ARBA" id="ARBA00023002"/>
    </source>
</evidence>
<proteinExistence type="inferred from homology"/>
<dbReference type="RefSeq" id="WP_044336074.1">
    <property type="nucleotide sequence ID" value="NZ_CP010836.1"/>
</dbReference>
<dbReference type="OrthoDB" id="9798454at2"/>
<dbReference type="AlphaFoldDB" id="A0A7U5BFL8"/>
<dbReference type="InterPro" id="IPR003680">
    <property type="entry name" value="Flavodoxin_fold"/>
</dbReference>
<evidence type="ECO:0000256" key="1">
    <source>
        <dbReference type="ARBA" id="ARBA00006252"/>
    </source>
</evidence>